<feature type="transmembrane region" description="Helical" evidence="1">
    <location>
        <begin position="264"/>
        <end position="285"/>
    </location>
</feature>
<keyword evidence="1" id="KW-0472">Membrane</keyword>
<reference evidence="2" key="2">
    <citation type="submission" date="2025-09" db="UniProtKB">
        <authorList>
            <consortium name="Ensembl"/>
        </authorList>
    </citation>
    <scope>IDENTIFICATION</scope>
</reference>
<evidence type="ECO:0000256" key="1">
    <source>
        <dbReference type="SAM" id="Phobius"/>
    </source>
</evidence>
<feature type="transmembrane region" description="Helical" evidence="1">
    <location>
        <begin position="16"/>
        <end position="37"/>
    </location>
</feature>
<proteinExistence type="predicted"/>
<name>A0A8C5QDU1_9ANUR</name>
<dbReference type="GO" id="GO:0016757">
    <property type="term" value="F:glycosyltransferase activity"/>
    <property type="evidence" value="ECO:0007669"/>
    <property type="project" value="InterPro"/>
</dbReference>
<dbReference type="PANTHER" id="PTHR31410">
    <property type="entry name" value="TRANSMEMBRANE PROTEIN 246"/>
    <property type="match status" value="1"/>
</dbReference>
<gene>
    <name evidence="2" type="primary">PGAP4</name>
</gene>
<evidence type="ECO:0000313" key="3">
    <source>
        <dbReference type="Proteomes" id="UP000694569"/>
    </source>
</evidence>
<sequence>MRLLAFMKTPICHLSLFFSLTLCLAPFCFHSLLYSPLFSRSLHLRRMSHEFLLQSMQEGAGALHYFQQRVIPSPLSSETKDYNKSVDCTYRSTESRYAGIPTQRVPLAITVVTTRRRPEYHYLLQVARGFMDRISECGDDCSGFQLFVCNVDTSPSYHTDACLLSHLFSAIERYTNEKPEDYLNTFEREKQDYAFCLSHTLETFKPEYVMLVEDDAVPKADIFSAFFELVRVRFPKNPLGGGLYVKFYHPERLQGYLNPEPMRILEWIGLGVLSGLFLSWVYSSLFPQQRFTWWLVTAFMVYTMLLAELFGRHYLLELRRILPGLYNMVPATECCTPAMLFSDASARRTLSYLEEIRCELGYAKDTALYGILKKRGEWAWAIEPNMVSHIGLFSTLRGGFEEDPQLL</sequence>
<dbReference type="CDD" id="cd22190">
    <property type="entry name" value="PGAP4"/>
    <property type="match status" value="1"/>
</dbReference>
<dbReference type="GO" id="GO:0006506">
    <property type="term" value="P:GPI anchor biosynthetic process"/>
    <property type="evidence" value="ECO:0007669"/>
    <property type="project" value="InterPro"/>
</dbReference>
<dbReference type="PANTHER" id="PTHR31410:SF1">
    <property type="entry name" value="POST-GPI ATTACHMENT TO PROTEINS FACTOR 4"/>
    <property type="match status" value="1"/>
</dbReference>
<organism evidence="2 3">
    <name type="scientific">Leptobrachium leishanense</name>
    <name type="common">Leishan spiny toad</name>
    <dbReference type="NCBI Taxonomy" id="445787"/>
    <lineage>
        <taxon>Eukaryota</taxon>
        <taxon>Metazoa</taxon>
        <taxon>Chordata</taxon>
        <taxon>Craniata</taxon>
        <taxon>Vertebrata</taxon>
        <taxon>Euteleostomi</taxon>
        <taxon>Amphibia</taxon>
        <taxon>Batrachia</taxon>
        <taxon>Anura</taxon>
        <taxon>Pelobatoidea</taxon>
        <taxon>Megophryidae</taxon>
        <taxon>Leptobrachium</taxon>
    </lineage>
</organism>
<keyword evidence="3" id="KW-1185">Reference proteome</keyword>
<dbReference type="InterPro" id="IPR029675">
    <property type="entry name" value="PGAP4"/>
</dbReference>
<dbReference type="GeneTree" id="ENSGT00500000045018"/>
<reference evidence="2" key="1">
    <citation type="submission" date="2025-08" db="UniProtKB">
        <authorList>
            <consortium name="Ensembl"/>
        </authorList>
    </citation>
    <scope>IDENTIFICATION</scope>
</reference>
<feature type="transmembrane region" description="Helical" evidence="1">
    <location>
        <begin position="291"/>
        <end position="310"/>
    </location>
</feature>
<dbReference type="GO" id="GO:0000139">
    <property type="term" value="C:Golgi membrane"/>
    <property type="evidence" value="ECO:0007669"/>
    <property type="project" value="InterPro"/>
</dbReference>
<accession>A0A8C5QDU1</accession>
<protein>
    <submittedName>
        <fullName evidence="2">Post-GPI attachment to proteins GalNAc transferase 4</fullName>
    </submittedName>
</protein>
<keyword evidence="1" id="KW-0812">Transmembrane</keyword>
<dbReference type="Proteomes" id="UP000694569">
    <property type="component" value="Unplaced"/>
</dbReference>
<dbReference type="AlphaFoldDB" id="A0A8C5QDU1"/>
<dbReference type="OrthoDB" id="2016523at2759"/>
<dbReference type="Ensembl" id="ENSLLET00000037748.1">
    <property type="protein sequence ID" value="ENSLLEP00000036347.1"/>
    <property type="gene ID" value="ENSLLEG00000023031.1"/>
</dbReference>
<keyword evidence="1" id="KW-1133">Transmembrane helix</keyword>
<evidence type="ECO:0000313" key="2">
    <source>
        <dbReference type="Ensembl" id="ENSLLEP00000036347.1"/>
    </source>
</evidence>